<keyword evidence="15" id="KW-1185">Reference proteome</keyword>
<comment type="caution">
    <text evidence="14">The sequence shown here is derived from an EMBL/GenBank/DDBJ whole genome shotgun (WGS) entry which is preliminary data.</text>
</comment>
<dbReference type="InterPro" id="IPR001930">
    <property type="entry name" value="Peptidase_M1"/>
</dbReference>
<keyword evidence="7" id="KW-0645">Protease</keyword>
<dbReference type="PANTHER" id="PTHR11533:SF174">
    <property type="entry name" value="PUROMYCIN-SENSITIVE AMINOPEPTIDASE-RELATED"/>
    <property type="match status" value="1"/>
</dbReference>
<dbReference type="GO" id="GO:0043171">
    <property type="term" value="P:peptide catabolic process"/>
    <property type="evidence" value="ECO:0007669"/>
    <property type="project" value="TreeGrafter"/>
</dbReference>
<dbReference type="GO" id="GO:0008270">
    <property type="term" value="F:zinc ion binding"/>
    <property type="evidence" value="ECO:0007669"/>
    <property type="project" value="InterPro"/>
</dbReference>
<evidence type="ECO:0000256" key="2">
    <source>
        <dbReference type="ARBA" id="ARBA00001947"/>
    </source>
</evidence>
<dbReference type="Proteomes" id="UP000245430">
    <property type="component" value="Unassembled WGS sequence"/>
</dbReference>
<evidence type="ECO:0000256" key="1">
    <source>
        <dbReference type="ARBA" id="ARBA00000098"/>
    </source>
</evidence>
<keyword evidence="6 14" id="KW-0031">Aminopeptidase</keyword>
<dbReference type="GO" id="GO:0006508">
    <property type="term" value="P:proteolysis"/>
    <property type="evidence" value="ECO:0007669"/>
    <property type="project" value="UniProtKB-KW"/>
</dbReference>
<keyword evidence="9" id="KW-0378">Hydrolase</keyword>
<comment type="similarity">
    <text evidence="3">Belongs to the peptidase M1 family.</text>
</comment>
<dbReference type="AlphaFoldDB" id="A0A316DN04"/>
<keyword evidence="8" id="KW-0479">Metal-binding</keyword>
<feature type="domain" description="Peptidase M1 membrane alanine aminopeptidase" evidence="12">
    <location>
        <begin position="220"/>
        <end position="419"/>
    </location>
</feature>
<dbReference type="InterPro" id="IPR042097">
    <property type="entry name" value="Aminopeptidase_N-like_N_sf"/>
</dbReference>
<gene>
    <name evidence="14" type="ORF">LX78_00905</name>
</gene>
<keyword evidence="10" id="KW-0862">Zinc</keyword>
<dbReference type="EMBL" id="QGGP01000002">
    <property type="protein sequence ID" value="PWK19557.1"/>
    <property type="molecule type" value="Genomic_DNA"/>
</dbReference>
<dbReference type="Gene3D" id="1.10.390.10">
    <property type="entry name" value="Neutral Protease Domain 2"/>
    <property type="match status" value="1"/>
</dbReference>
<feature type="domain" description="Aminopeptidase N-like N-terminal" evidence="13">
    <location>
        <begin position="19"/>
        <end position="180"/>
    </location>
</feature>
<keyword evidence="11" id="KW-0482">Metalloprotease</keyword>
<sequence length="653" mass="75562">MFSLAQQTESVNFTRAKANLSFDMDSSKVFGLVEYQFKILKSVDSVFIDAIIMNFDDVLLNNKEVAFKNNKKQLVVYSRYVAGETYQLSFKYNAKPKKAMYFIGWNNEAPNQIWTQGQGKYTSNWLPSLDDTNDKIEFDLSITFDNDYEVISNGILINKEVEADNTAWHFDMKEPMSSYLVALVIGKYNKVEEASNSGVPLEMYYYPKDSLKIESTYRYSKQMFDFLENEIGVAYPWQNYKQIPVHDFLYAGMENTSATIFSDAFVIDSIGFVDRNYVNVNAHELAHQWFGDYVTAKSGEHHWLQEGFATYYALLAEKDVFGKNYYYWRMYEYAQELMDQNRSGSSTSLLNPKSSSTTFYKRGAWALHVLREEVGDKDFKNAVKSYLEAHPFANVETSDFISEVEKASGKDLTEFVNTWLVQVEFPIDKAFESLMQSTFIQEYEMVDCELLTSKCDYYLTAPISDQAKRKVISQIPDRVTSEVFKGSLMARQAIAQNVTEIPLNLKINYESLLKDSSYLTIESALYHLWINFPEDREMYLNETSSIVGLSDKNVRQLWLALALSTPAYQVGKKEDFLNELISYSAPKYGFEVRLAAFNYLNSLGIFNEQILSNLVEASNHYNWQFKKYTKNMLEELSKNPDYQNIILRLQNSK</sequence>
<dbReference type="PANTHER" id="PTHR11533">
    <property type="entry name" value="PROTEASE M1 ZINC METALLOPROTEASE"/>
    <property type="match status" value="1"/>
</dbReference>
<organism evidence="14 15">
    <name type="scientific">Xanthomarina spongicola</name>
    <dbReference type="NCBI Taxonomy" id="570520"/>
    <lineage>
        <taxon>Bacteria</taxon>
        <taxon>Pseudomonadati</taxon>
        <taxon>Bacteroidota</taxon>
        <taxon>Flavobacteriia</taxon>
        <taxon>Flavobacteriales</taxon>
        <taxon>Flavobacteriaceae</taxon>
        <taxon>Xanthomarina</taxon>
    </lineage>
</organism>
<dbReference type="GO" id="GO:0016285">
    <property type="term" value="F:alanyl aminopeptidase activity"/>
    <property type="evidence" value="ECO:0007669"/>
    <property type="project" value="UniProtKB-EC"/>
</dbReference>
<evidence type="ECO:0000256" key="5">
    <source>
        <dbReference type="ARBA" id="ARBA00015611"/>
    </source>
</evidence>
<dbReference type="SUPFAM" id="SSF63737">
    <property type="entry name" value="Leukotriene A4 hydrolase N-terminal domain"/>
    <property type="match status" value="1"/>
</dbReference>
<dbReference type="Pfam" id="PF17900">
    <property type="entry name" value="Peptidase_M1_N"/>
    <property type="match status" value="1"/>
</dbReference>
<evidence type="ECO:0000313" key="14">
    <source>
        <dbReference type="EMBL" id="PWK19557.1"/>
    </source>
</evidence>
<protein>
    <recommendedName>
        <fullName evidence="5">Aminopeptidase N</fullName>
        <ecNumber evidence="4">3.4.11.2</ecNumber>
    </recommendedName>
</protein>
<evidence type="ECO:0000256" key="9">
    <source>
        <dbReference type="ARBA" id="ARBA00022801"/>
    </source>
</evidence>
<evidence type="ECO:0000256" key="4">
    <source>
        <dbReference type="ARBA" id="ARBA00012564"/>
    </source>
</evidence>
<accession>A0A316DN04</accession>
<evidence type="ECO:0000313" key="15">
    <source>
        <dbReference type="Proteomes" id="UP000245430"/>
    </source>
</evidence>
<dbReference type="Gene3D" id="2.60.40.1730">
    <property type="entry name" value="tricorn interacting facor f3 domain"/>
    <property type="match status" value="1"/>
</dbReference>
<dbReference type="PRINTS" id="PR00756">
    <property type="entry name" value="ALADIPTASE"/>
</dbReference>
<evidence type="ECO:0000256" key="8">
    <source>
        <dbReference type="ARBA" id="ARBA00022723"/>
    </source>
</evidence>
<evidence type="ECO:0000256" key="11">
    <source>
        <dbReference type="ARBA" id="ARBA00023049"/>
    </source>
</evidence>
<comment type="catalytic activity">
    <reaction evidence="1">
        <text>Release of an N-terminal amino acid, Xaa-|-Yaa- from a peptide, amide or arylamide. Xaa is preferably Ala, but may be most amino acids including Pro (slow action). When a terminal hydrophobic residue is followed by a prolyl residue, the two may be released as an intact Xaa-Pro dipeptide.</text>
        <dbReference type="EC" id="3.4.11.2"/>
    </reaction>
</comment>
<dbReference type="GO" id="GO:0016020">
    <property type="term" value="C:membrane"/>
    <property type="evidence" value="ECO:0007669"/>
    <property type="project" value="TreeGrafter"/>
</dbReference>
<name>A0A316DN04_9FLAO</name>
<evidence type="ECO:0000256" key="7">
    <source>
        <dbReference type="ARBA" id="ARBA00022670"/>
    </source>
</evidence>
<dbReference type="GO" id="GO:0070006">
    <property type="term" value="F:metalloaminopeptidase activity"/>
    <property type="evidence" value="ECO:0007669"/>
    <property type="project" value="TreeGrafter"/>
</dbReference>
<reference evidence="14 15" key="1">
    <citation type="submission" date="2018-05" db="EMBL/GenBank/DDBJ databases">
        <title>Genomic Encyclopedia of Archaeal and Bacterial Type Strains, Phase II (KMG-II): from individual species to whole genera.</title>
        <authorList>
            <person name="Goeker M."/>
        </authorList>
    </citation>
    <scope>NUCLEOTIDE SEQUENCE [LARGE SCALE GENOMIC DNA]</scope>
    <source>
        <strain evidence="14 15">DSM 22637</strain>
    </source>
</reference>
<proteinExistence type="inferred from homology"/>
<dbReference type="InterPro" id="IPR050344">
    <property type="entry name" value="Peptidase_M1_aminopeptidases"/>
</dbReference>
<dbReference type="CDD" id="cd09603">
    <property type="entry name" value="M1_APN_like"/>
    <property type="match status" value="1"/>
</dbReference>
<dbReference type="Pfam" id="PF01433">
    <property type="entry name" value="Peptidase_M1"/>
    <property type="match status" value="1"/>
</dbReference>
<evidence type="ECO:0000256" key="3">
    <source>
        <dbReference type="ARBA" id="ARBA00010136"/>
    </source>
</evidence>
<dbReference type="SUPFAM" id="SSF55486">
    <property type="entry name" value="Metalloproteases ('zincins'), catalytic domain"/>
    <property type="match status" value="1"/>
</dbReference>
<evidence type="ECO:0000259" key="13">
    <source>
        <dbReference type="Pfam" id="PF17900"/>
    </source>
</evidence>
<dbReference type="GO" id="GO:0005615">
    <property type="term" value="C:extracellular space"/>
    <property type="evidence" value="ECO:0007669"/>
    <property type="project" value="TreeGrafter"/>
</dbReference>
<dbReference type="InterPro" id="IPR027268">
    <property type="entry name" value="Peptidase_M4/M1_CTD_sf"/>
</dbReference>
<dbReference type="InterPro" id="IPR045357">
    <property type="entry name" value="Aminopeptidase_N-like_N"/>
</dbReference>
<comment type="cofactor">
    <cofactor evidence="2">
        <name>Zn(2+)</name>
        <dbReference type="ChEBI" id="CHEBI:29105"/>
    </cofactor>
</comment>
<dbReference type="EC" id="3.4.11.2" evidence="4"/>
<evidence type="ECO:0000256" key="10">
    <source>
        <dbReference type="ARBA" id="ARBA00022833"/>
    </source>
</evidence>
<dbReference type="GO" id="GO:0005737">
    <property type="term" value="C:cytoplasm"/>
    <property type="evidence" value="ECO:0007669"/>
    <property type="project" value="TreeGrafter"/>
</dbReference>
<dbReference type="InterPro" id="IPR014782">
    <property type="entry name" value="Peptidase_M1_dom"/>
</dbReference>
<dbReference type="GO" id="GO:0042277">
    <property type="term" value="F:peptide binding"/>
    <property type="evidence" value="ECO:0007669"/>
    <property type="project" value="TreeGrafter"/>
</dbReference>
<evidence type="ECO:0000259" key="12">
    <source>
        <dbReference type="Pfam" id="PF01433"/>
    </source>
</evidence>
<evidence type="ECO:0000256" key="6">
    <source>
        <dbReference type="ARBA" id="ARBA00022438"/>
    </source>
</evidence>